<dbReference type="Gene3D" id="1.25.40.20">
    <property type="entry name" value="Ankyrin repeat-containing domain"/>
    <property type="match status" value="5"/>
</dbReference>
<reference evidence="4" key="1">
    <citation type="journal article" date="2012" name="Nature">
        <title>The oyster genome reveals stress adaptation and complexity of shell formation.</title>
        <authorList>
            <person name="Zhang G."/>
            <person name="Fang X."/>
            <person name="Guo X."/>
            <person name="Li L."/>
            <person name="Luo R."/>
            <person name="Xu F."/>
            <person name="Yang P."/>
            <person name="Zhang L."/>
            <person name="Wang X."/>
            <person name="Qi H."/>
            <person name="Xiong Z."/>
            <person name="Que H."/>
            <person name="Xie Y."/>
            <person name="Holland P.W."/>
            <person name="Paps J."/>
            <person name="Zhu Y."/>
            <person name="Wu F."/>
            <person name="Chen Y."/>
            <person name="Wang J."/>
            <person name="Peng C."/>
            <person name="Meng J."/>
            <person name="Yang L."/>
            <person name="Liu J."/>
            <person name="Wen B."/>
            <person name="Zhang N."/>
            <person name="Huang Z."/>
            <person name="Zhu Q."/>
            <person name="Feng Y."/>
            <person name="Mount A."/>
            <person name="Hedgecock D."/>
            <person name="Xu Z."/>
            <person name="Liu Y."/>
            <person name="Domazet-Loso T."/>
            <person name="Du Y."/>
            <person name="Sun X."/>
            <person name="Zhang S."/>
            <person name="Liu B."/>
            <person name="Cheng P."/>
            <person name="Jiang X."/>
            <person name="Li J."/>
            <person name="Fan D."/>
            <person name="Wang W."/>
            <person name="Fu W."/>
            <person name="Wang T."/>
            <person name="Wang B."/>
            <person name="Zhang J."/>
            <person name="Peng Z."/>
            <person name="Li Y."/>
            <person name="Li N."/>
            <person name="Wang J."/>
            <person name="Chen M."/>
            <person name="He Y."/>
            <person name="Tan F."/>
            <person name="Song X."/>
            <person name="Zheng Q."/>
            <person name="Huang R."/>
            <person name="Yang H."/>
            <person name="Du X."/>
            <person name="Chen L."/>
            <person name="Yang M."/>
            <person name="Gaffney P.M."/>
            <person name="Wang S."/>
            <person name="Luo L."/>
            <person name="She Z."/>
            <person name="Ming Y."/>
            <person name="Huang W."/>
            <person name="Zhang S."/>
            <person name="Huang B."/>
            <person name="Zhang Y."/>
            <person name="Qu T."/>
            <person name="Ni P."/>
            <person name="Miao G."/>
            <person name="Wang J."/>
            <person name="Wang Q."/>
            <person name="Steinberg C.E."/>
            <person name="Wang H."/>
            <person name="Li N."/>
            <person name="Qian L."/>
            <person name="Zhang G."/>
            <person name="Li Y."/>
            <person name="Yang H."/>
            <person name="Liu X."/>
            <person name="Wang J."/>
            <person name="Yin Y."/>
            <person name="Wang J."/>
        </authorList>
    </citation>
    <scope>NUCLEOTIDE SEQUENCE [LARGE SCALE GENOMIC DNA]</scope>
    <source>
        <strain evidence="4">05x7-T-G4-1.051#20</strain>
    </source>
</reference>
<protein>
    <submittedName>
        <fullName evidence="4">Ankyrin-1</fullName>
    </submittedName>
</protein>
<dbReference type="Pfam" id="PF20720">
    <property type="entry name" value="nSTAND3"/>
    <property type="match status" value="1"/>
</dbReference>
<dbReference type="PROSITE" id="PS50088">
    <property type="entry name" value="ANK_REPEAT"/>
    <property type="match status" value="15"/>
</dbReference>
<organism evidence="4">
    <name type="scientific">Magallana gigas</name>
    <name type="common">Pacific oyster</name>
    <name type="synonym">Crassostrea gigas</name>
    <dbReference type="NCBI Taxonomy" id="29159"/>
    <lineage>
        <taxon>Eukaryota</taxon>
        <taxon>Metazoa</taxon>
        <taxon>Spiralia</taxon>
        <taxon>Lophotrochozoa</taxon>
        <taxon>Mollusca</taxon>
        <taxon>Bivalvia</taxon>
        <taxon>Autobranchia</taxon>
        <taxon>Pteriomorphia</taxon>
        <taxon>Ostreida</taxon>
        <taxon>Ostreoidea</taxon>
        <taxon>Ostreidae</taxon>
        <taxon>Magallana</taxon>
    </lineage>
</organism>
<evidence type="ECO:0000256" key="1">
    <source>
        <dbReference type="ARBA" id="ARBA00022737"/>
    </source>
</evidence>
<evidence type="ECO:0000313" key="4">
    <source>
        <dbReference type="EMBL" id="EKC41492.1"/>
    </source>
</evidence>
<dbReference type="SMART" id="SM00248">
    <property type="entry name" value="ANK"/>
    <property type="match status" value="17"/>
</dbReference>
<dbReference type="InterPro" id="IPR027417">
    <property type="entry name" value="P-loop_NTPase"/>
</dbReference>
<dbReference type="GO" id="GO:0085020">
    <property type="term" value="P:protein K6-linked ubiquitination"/>
    <property type="evidence" value="ECO:0007669"/>
    <property type="project" value="TreeGrafter"/>
</dbReference>
<dbReference type="PROSITE" id="PS50297">
    <property type="entry name" value="ANK_REP_REGION"/>
    <property type="match status" value="13"/>
</dbReference>
<dbReference type="GO" id="GO:0070531">
    <property type="term" value="C:BRCA1-A complex"/>
    <property type="evidence" value="ECO:0007669"/>
    <property type="project" value="TreeGrafter"/>
</dbReference>
<dbReference type="GO" id="GO:0004842">
    <property type="term" value="F:ubiquitin-protein transferase activity"/>
    <property type="evidence" value="ECO:0007669"/>
    <property type="project" value="TreeGrafter"/>
</dbReference>
<keyword evidence="1" id="KW-0677">Repeat</keyword>
<dbReference type="SUPFAM" id="SSF48403">
    <property type="entry name" value="Ankyrin repeat"/>
    <property type="match status" value="2"/>
</dbReference>
<dbReference type="PANTHER" id="PTHR24171">
    <property type="entry name" value="ANKYRIN REPEAT DOMAIN-CONTAINING PROTEIN 39-RELATED"/>
    <property type="match status" value="1"/>
</dbReference>
<dbReference type="InterPro" id="IPR049050">
    <property type="entry name" value="nSTAND3"/>
</dbReference>
<proteinExistence type="predicted"/>
<evidence type="ECO:0000259" key="3">
    <source>
        <dbReference type="Pfam" id="PF20720"/>
    </source>
</evidence>
<dbReference type="Pfam" id="PF00023">
    <property type="entry name" value="Ank"/>
    <property type="match status" value="1"/>
</dbReference>
<dbReference type="InterPro" id="IPR036770">
    <property type="entry name" value="Ankyrin_rpt-contain_sf"/>
</dbReference>
<dbReference type="InterPro" id="IPR002110">
    <property type="entry name" value="Ankyrin_rpt"/>
</dbReference>
<dbReference type="Pfam" id="PF13857">
    <property type="entry name" value="Ank_5"/>
    <property type="match status" value="1"/>
</dbReference>
<name>K1QX49_MAGGI</name>
<dbReference type="PANTHER" id="PTHR24171:SF10">
    <property type="entry name" value="ANKYRIN REPEAT DOMAIN-CONTAINING PROTEIN 29-LIKE"/>
    <property type="match status" value="1"/>
</dbReference>
<accession>K1QX49</accession>
<dbReference type="SUPFAM" id="SSF52540">
    <property type="entry name" value="P-loop containing nucleoside triphosphate hydrolases"/>
    <property type="match status" value="1"/>
</dbReference>
<keyword evidence="2" id="KW-0040">ANK repeat</keyword>
<gene>
    <name evidence="4" type="ORF">CGI_10021375</name>
</gene>
<dbReference type="EMBL" id="JH817869">
    <property type="protein sequence ID" value="EKC41492.1"/>
    <property type="molecule type" value="Genomic_DNA"/>
</dbReference>
<dbReference type="InParanoid" id="K1QX49"/>
<dbReference type="GO" id="GO:0031436">
    <property type="term" value="C:BRCA1-BARD1 complex"/>
    <property type="evidence" value="ECO:0007669"/>
    <property type="project" value="TreeGrafter"/>
</dbReference>
<evidence type="ECO:0000256" key="2">
    <source>
        <dbReference type="ARBA" id="ARBA00023043"/>
    </source>
</evidence>
<dbReference type="AlphaFoldDB" id="K1QX49"/>
<dbReference type="PRINTS" id="PR01415">
    <property type="entry name" value="ANKYRIN"/>
</dbReference>
<dbReference type="Pfam" id="PF12796">
    <property type="entry name" value="Ank_2"/>
    <property type="match status" value="4"/>
</dbReference>
<feature type="domain" description="Novel STAND NTPase 3" evidence="3">
    <location>
        <begin position="100"/>
        <end position="254"/>
    </location>
</feature>
<sequence length="1160" mass="131224">MTEGDFHSICLYLSKRYSAVDSYSCTSFISGCPNTSFVSYNLFKTFRNLKRRKDVEEREDEEVLLQFASHNQQDISESRFEELPLDKVLFRKWQEDNKQFVETKASREVEGLIKCQNIVIVIGHTGSGKSAIMHHVALKCRNQGWSVKPICAVMDMIQIINVSTGDFNDRTIFVLSDPIGKDSFDEIEYNLWRRYEENLKACLKKVKLLMSCKKYIFSDDRVKGLLKDKSHVVDLSNETFKLSIEEKENIWIRHDVDKTVSRKELKQILKTEKYFPLLCKLYFSKKNYKNRKEKLRFFKAPVAIFKEEIRHFRKSDKDKYCALVLLVLFNNDLCIEDIRDSATSRETYNLALELCEMKKNTAPHSIGDAFETLQGYFVKKSGDTYQFYHDFVMEVTTFVFGTDYPLELIQYADIAFLKKKVKLECHDQSDQFTIYLRDKHIDALGKRLFNDIFGERLLDVVLNPCLKNEKVINFFINELEHHPEKLEMLLEKKKLQIDYQEINQTTNNLFLSKLVFVILEEEISPLCAIIIFCDTSLSLYCLKSLQQMPHYFKGNFLLSSVCCNGSKDLLALFEKDHVRECLAELWKFLYPVHIASAFNNTEILGELIEIGVDVNLKTTDENFSTPLTLATGNDIDETKENDMRKSSHLNRRGMIQLLLSNGACINLCKENGASPLYIACQSGNDDIVQLLLSNGADTDLCMKDGASPLHIACQEENDIIVQTLLSNGANINLSMKDGTRPLFKACHEGHENTVKVLLQHGADINFCMKDGTSPLYIACQEGHDIIVKCLMENGADVNLCKENGTSPLYIACHMERNDIVQHLLSKGADINFCNDSGVSLLLKACHEGHENTVKVLLRHGADINFCMKDGTTPFHIACQKGRDKIIKMLLIEGVNVNLCKENGASPLYVACQMGHESIVQILLSNGADINSYLKDGTSPLYIACQEGHDAIVKLLLNYGTGSNLCNEYGISHLFESCKRGQESIVQRLLNNGVDVNVCNKYGASSLYQACREGQTGIAQLLLRNGAYINLCKENKASPLLTACLHGHVSIVQLLLSNKAKVNSCNKYGASPLYVACKHGQKRIAQLLISNGAAVNLCKENKNSPLYTACKHGHDTIVYLLLNKGADINLRNTINLSSLDIALQRGYESIVQLLRNHGAFK</sequence>
<dbReference type="HOGENOM" id="CLU_004750_0_0_1"/>